<name>A0A7W7EXB9_9SPHN</name>
<reference evidence="3 4" key="1">
    <citation type="submission" date="2020-08" db="EMBL/GenBank/DDBJ databases">
        <title>Genomic Encyclopedia of Type Strains, Phase IV (KMG-IV): sequencing the most valuable type-strain genomes for metagenomic binning, comparative biology and taxonomic classification.</title>
        <authorList>
            <person name="Goeker M."/>
        </authorList>
    </citation>
    <scope>NUCLEOTIDE SEQUENCE [LARGE SCALE GENOMIC DNA]</scope>
    <source>
        <strain evidence="3 4">DSM 15867</strain>
    </source>
</reference>
<feature type="domain" description="Phytase-like" evidence="2">
    <location>
        <begin position="47"/>
        <end position="346"/>
    </location>
</feature>
<dbReference type="InterPro" id="IPR027372">
    <property type="entry name" value="Phytase-like_dom"/>
</dbReference>
<protein>
    <recommendedName>
        <fullName evidence="2">Phytase-like domain-containing protein</fullName>
    </recommendedName>
</protein>
<dbReference type="AlphaFoldDB" id="A0A7W7EXB9"/>
<feature type="signal peptide" evidence="1">
    <location>
        <begin position="1"/>
        <end position="24"/>
    </location>
</feature>
<gene>
    <name evidence="3" type="ORF">GGQ96_000985</name>
</gene>
<accession>A0A7W7EXB9</accession>
<evidence type="ECO:0000313" key="3">
    <source>
        <dbReference type="EMBL" id="MBB4616879.1"/>
    </source>
</evidence>
<dbReference type="Pfam" id="PF13449">
    <property type="entry name" value="Phytase-like"/>
    <property type="match status" value="1"/>
</dbReference>
<dbReference type="RefSeq" id="WP_343058923.1">
    <property type="nucleotide sequence ID" value="NZ_JACHNY010000001.1"/>
</dbReference>
<keyword evidence="1" id="KW-0732">Signal</keyword>
<proteinExistence type="predicted"/>
<sequence>MDVRIIATILATTVLWSCAAAGQAAPPPLELIAATAIPQGSRFHGVAVGGLSGLDRLPGGDYLAISDDKGDGRPPRFYRLAIRIDAPRHRMRVRLKRQVVLRDAQGMPFPTDRLVVDPEAIRHPGQGHVLWSSEGTWQDDPARRTQPAIVESDARGRILHSFALPAAYLYADNRTRGAESNGVLEGLAVAPDGGVFAINEVPAFEDRMAAGDGDAPALHRLTRFDPRTRRATGQYVYAVPDARYAVSELLAVDDHRFLTIKRATPFDMRHGVDARIVLSTIAPGSSDVLACPAVPRCDAVPMTRRVLLDLPGHYRGVTIDNLEGLAWGPRLADGRRALIAEADDNFSREERSQFLAFAWSDPKE</sequence>
<feature type="chain" id="PRO_5030635097" description="Phytase-like domain-containing protein" evidence="1">
    <location>
        <begin position="25"/>
        <end position="364"/>
    </location>
</feature>
<evidence type="ECO:0000313" key="4">
    <source>
        <dbReference type="Proteomes" id="UP000574769"/>
    </source>
</evidence>
<comment type="caution">
    <text evidence="3">The sequence shown here is derived from an EMBL/GenBank/DDBJ whole genome shotgun (WGS) entry which is preliminary data.</text>
</comment>
<dbReference type="Proteomes" id="UP000574769">
    <property type="component" value="Unassembled WGS sequence"/>
</dbReference>
<keyword evidence="4" id="KW-1185">Reference proteome</keyword>
<dbReference type="EMBL" id="JACHNY010000001">
    <property type="protein sequence ID" value="MBB4616879.1"/>
    <property type="molecule type" value="Genomic_DNA"/>
</dbReference>
<organism evidence="3 4">
    <name type="scientific">Sphingomonas abaci</name>
    <dbReference type="NCBI Taxonomy" id="237611"/>
    <lineage>
        <taxon>Bacteria</taxon>
        <taxon>Pseudomonadati</taxon>
        <taxon>Pseudomonadota</taxon>
        <taxon>Alphaproteobacteria</taxon>
        <taxon>Sphingomonadales</taxon>
        <taxon>Sphingomonadaceae</taxon>
        <taxon>Sphingomonas</taxon>
    </lineage>
</organism>
<evidence type="ECO:0000259" key="2">
    <source>
        <dbReference type="Pfam" id="PF13449"/>
    </source>
</evidence>
<evidence type="ECO:0000256" key="1">
    <source>
        <dbReference type="SAM" id="SignalP"/>
    </source>
</evidence>